<protein>
    <submittedName>
        <fullName evidence="1">Uncharacterized protein</fullName>
    </submittedName>
</protein>
<dbReference type="AlphaFoldDB" id="A0A0A8ZU65"/>
<reference evidence="1" key="2">
    <citation type="journal article" date="2015" name="Data Brief">
        <title>Shoot transcriptome of the giant reed, Arundo donax.</title>
        <authorList>
            <person name="Barrero R.A."/>
            <person name="Guerrero F.D."/>
            <person name="Moolhuijzen P."/>
            <person name="Goolsby J.A."/>
            <person name="Tidwell J."/>
            <person name="Bellgard S.E."/>
            <person name="Bellgard M.I."/>
        </authorList>
    </citation>
    <scope>NUCLEOTIDE SEQUENCE</scope>
    <source>
        <tissue evidence="1">Shoot tissue taken approximately 20 cm above the soil surface</tissue>
    </source>
</reference>
<organism evidence="1">
    <name type="scientific">Arundo donax</name>
    <name type="common">Giant reed</name>
    <name type="synonym">Donax arundinaceus</name>
    <dbReference type="NCBI Taxonomy" id="35708"/>
    <lineage>
        <taxon>Eukaryota</taxon>
        <taxon>Viridiplantae</taxon>
        <taxon>Streptophyta</taxon>
        <taxon>Embryophyta</taxon>
        <taxon>Tracheophyta</taxon>
        <taxon>Spermatophyta</taxon>
        <taxon>Magnoliopsida</taxon>
        <taxon>Liliopsida</taxon>
        <taxon>Poales</taxon>
        <taxon>Poaceae</taxon>
        <taxon>PACMAD clade</taxon>
        <taxon>Arundinoideae</taxon>
        <taxon>Arundineae</taxon>
        <taxon>Arundo</taxon>
    </lineage>
</organism>
<sequence>MQLNRQLSLQIWWYSLIYNSSVLQCPKWVYVF</sequence>
<proteinExistence type="predicted"/>
<dbReference type="EMBL" id="GBRH01256687">
    <property type="protein sequence ID" value="JAD41208.1"/>
    <property type="molecule type" value="Transcribed_RNA"/>
</dbReference>
<accession>A0A0A8ZU65</accession>
<name>A0A0A8ZU65_ARUDO</name>
<reference evidence="1" key="1">
    <citation type="submission" date="2014-09" db="EMBL/GenBank/DDBJ databases">
        <authorList>
            <person name="Magalhaes I.L.F."/>
            <person name="Oliveira U."/>
            <person name="Santos F.R."/>
            <person name="Vidigal T.H.D.A."/>
            <person name="Brescovit A.D."/>
            <person name="Santos A.J."/>
        </authorList>
    </citation>
    <scope>NUCLEOTIDE SEQUENCE</scope>
    <source>
        <tissue evidence="1">Shoot tissue taken approximately 20 cm above the soil surface</tissue>
    </source>
</reference>
<evidence type="ECO:0000313" key="1">
    <source>
        <dbReference type="EMBL" id="JAD41208.1"/>
    </source>
</evidence>